<protein>
    <submittedName>
        <fullName evidence="1">Uncharacterized protein</fullName>
    </submittedName>
</protein>
<name>A0ACB8V152_9EURO</name>
<organism evidence="1">
    <name type="scientific">Ophidiomyces ophidiicola</name>
    <dbReference type="NCBI Taxonomy" id="1387563"/>
    <lineage>
        <taxon>Eukaryota</taxon>
        <taxon>Fungi</taxon>
        <taxon>Dikarya</taxon>
        <taxon>Ascomycota</taxon>
        <taxon>Pezizomycotina</taxon>
        <taxon>Eurotiomycetes</taxon>
        <taxon>Eurotiomycetidae</taxon>
        <taxon>Onygenales</taxon>
        <taxon>Onygenaceae</taxon>
        <taxon>Ophidiomyces</taxon>
    </lineage>
</organism>
<dbReference type="EMBL" id="JALBCA010000021">
    <property type="protein sequence ID" value="KAI2389918.1"/>
    <property type="molecule type" value="Genomic_DNA"/>
</dbReference>
<evidence type="ECO:0000313" key="1">
    <source>
        <dbReference type="EMBL" id="KAI2389918.1"/>
    </source>
</evidence>
<reference evidence="1" key="1">
    <citation type="journal article" date="2022" name="bioRxiv">
        <title>Population genetic analysis of Ophidiomyces ophidiicola, the causative agent of snake fungal disease, indicates recent introductions to the USA.</title>
        <authorList>
            <person name="Ladner J.T."/>
            <person name="Palmer J.M."/>
            <person name="Ettinger C.L."/>
            <person name="Stajich J.E."/>
            <person name="Farrell T.M."/>
            <person name="Glorioso B.M."/>
            <person name="Lawson B."/>
            <person name="Price S.J."/>
            <person name="Stengle A.G."/>
            <person name="Grear D.A."/>
            <person name="Lorch J.M."/>
        </authorList>
    </citation>
    <scope>NUCLEOTIDE SEQUENCE</scope>
    <source>
        <strain evidence="1">NWHC 24266-5</strain>
    </source>
</reference>
<sequence length="806" mass="87577">MKLSTYLVPAVASVVSFFSLNVSAHAYGRDRINYVSLVEEPVINTPSHRVNALSNFDITFSLHRKNQRIKLSLEPNHDILGFEPEFQFVDNNGDLQRTEPIDRFEHKVYKGWAWIQSGGGWERSGWARIVVREDGTYPLFEGTFTIMHDHHHIMLRSNYVQTRQDLDPVVEDAPEEYMIVFRDSDVGREIHEHLKRSSPIERGCGADSLDFNTNPDHPIFRPVVKRDQSNWASVPLELMFGLSKRQSDTFGGNSGGPVNVRQTIGNTAGCPKTRRVALIGVAADCEYTKSFNSSVQQAQRNIVTVVNTASQIYEQTFNITLGLKKVQVLPGDCPSTPPTSAPWNAVCGSPASPGIDITQRLNLFSAWRGEQRDDHAFWMLMTTCNSGPEVGLAWLGQLCINTAVQQSGANNASQSVSGTGVVVRTPQEWQVFAHEAGHIFGAVHDCDSTLCQSQRNVATSRCCPLTADTCDASGRFIMNPTSGRGITEFSPCTVGQVCTSMSRNSIRTSCLTNNRNVVTYAGSECGNGIVEEGEDCDCGGDALCGNNQCCDPKTCKFRNGAVCDDSNEECCRGCRFSSSDTVCRASTGPCDPEEKCPGNSAICPKDTHKADGDGCGNGLACASGQCTSRDMQCKVLMGGRLGSNDTRACDSSSCSLTCVSPALPPGVCSSGMQYFLDGTPCLAGGRCRNGICDGSSFGKEIKSWIDRNKTIVIGVSAGVGGLLLLSILICIVRRCRKPKPKNRKMAPMSVAGPPEMWPNSMPPPGQYNQYNRGPPPAPPQDVPPVYAPPTYSQNYQRGGMPSPRYA</sequence>
<comment type="caution">
    <text evidence="1">The sequence shown here is derived from an EMBL/GenBank/DDBJ whole genome shotgun (WGS) entry which is preliminary data.</text>
</comment>
<gene>
    <name evidence="1" type="ORF">LOY88_001937</name>
</gene>
<accession>A0ACB8V152</accession>
<proteinExistence type="predicted"/>